<dbReference type="AlphaFoldDB" id="A0A5J4TJZ1"/>
<accession>A0A5J4TJZ1</accession>
<evidence type="ECO:0000256" key="1">
    <source>
        <dbReference type="ARBA" id="ARBA00023172"/>
    </source>
</evidence>
<evidence type="ECO:0000313" key="3">
    <source>
        <dbReference type="Proteomes" id="UP000324800"/>
    </source>
</evidence>
<feature type="non-terminal residue" evidence="2">
    <location>
        <position position="271"/>
    </location>
</feature>
<dbReference type="GO" id="GO:0006310">
    <property type="term" value="P:DNA recombination"/>
    <property type="evidence" value="ECO:0007669"/>
    <property type="project" value="UniProtKB-KW"/>
</dbReference>
<dbReference type="InterPro" id="IPR011010">
    <property type="entry name" value="DNA_brk_join_enz"/>
</dbReference>
<dbReference type="InterPro" id="IPR013762">
    <property type="entry name" value="Integrase-like_cat_sf"/>
</dbReference>
<evidence type="ECO:0000313" key="2">
    <source>
        <dbReference type="EMBL" id="KAA6358577.1"/>
    </source>
</evidence>
<protein>
    <submittedName>
        <fullName evidence="2">Uncharacterized protein</fullName>
    </submittedName>
</protein>
<dbReference type="GO" id="GO:0003677">
    <property type="term" value="F:DNA binding"/>
    <property type="evidence" value="ECO:0007669"/>
    <property type="project" value="InterPro"/>
</dbReference>
<name>A0A5J4TJZ1_9EUKA</name>
<keyword evidence="1" id="KW-0233">DNA recombination</keyword>
<dbReference type="Gene3D" id="1.10.443.10">
    <property type="entry name" value="Intergrase catalytic core"/>
    <property type="match status" value="1"/>
</dbReference>
<dbReference type="SUPFAM" id="SSF56349">
    <property type="entry name" value="DNA breaking-rejoining enzymes"/>
    <property type="match status" value="1"/>
</dbReference>
<organism evidence="2 3">
    <name type="scientific">Streblomastix strix</name>
    <dbReference type="NCBI Taxonomy" id="222440"/>
    <lineage>
        <taxon>Eukaryota</taxon>
        <taxon>Metamonada</taxon>
        <taxon>Preaxostyla</taxon>
        <taxon>Oxymonadida</taxon>
        <taxon>Streblomastigidae</taxon>
        <taxon>Streblomastix</taxon>
    </lineage>
</organism>
<sequence>MAIGMFASNGNVLYSPIVVAVARNLEKGAYTKGDGIYCGILQVQNDGIGGNENGDIKQMEDRTIIHTRVKKGKKIREFNIKFLKRNDVCCAHEALRLWLMDSHCGKGQESSIWRGLTRNRVLGSMGCSSELRELVVYARVDDEFGGNTIRHSMMTKLRQEGTSLEQMNEFTRQAPGFSIVDRFYNKPEKAQDLGSGECYGGGWLRVWRMSGVVDCAGVDGDWFGSNSLVEFEIEPDPIIHSTVFLMKLRVSNALNIKGQREINKELGIYLI</sequence>
<dbReference type="Proteomes" id="UP000324800">
    <property type="component" value="Unassembled WGS sequence"/>
</dbReference>
<dbReference type="OrthoDB" id="7699712at2759"/>
<gene>
    <name evidence="2" type="ORF">EZS28_045896</name>
</gene>
<proteinExistence type="predicted"/>
<comment type="caution">
    <text evidence="2">The sequence shown here is derived from an EMBL/GenBank/DDBJ whole genome shotgun (WGS) entry which is preliminary data.</text>
</comment>
<dbReference type="GO" id="GO:0015074">
    <property type="term" value="P:DNA integration"/>
    <property type="evidence" value="ECO:0007669"/>
    <property type="project" value="InterPro"/>
</dbReference>
<reference evidence="2 3" key="1">
    <citation type="submission" date="2019-03" db="EMBL/GenBank/DDBJ databases">
        <title>Single cell metagenomics reveals metabolic interactions within the superorganism composed of flagellate Streblomastix strix and complex community of Bacteroidetes bacteria on its surface.</title>
        <authorList>
            <person name="Treitli S.C."/>
            <person name="Kolisko M."/>
            <person name="Husnik F."/>
            <person name="Keeling P."/>
            <person name="Hampl V."/>
        </authorList>
    </citation>
    <scope>NUCLEOTIDE SEQUENCE [LARGE SCALE GENOMIC DNA]</scope>
    <source>
        <strain evidence="2">ST1C</strain>
    </source>
</reference>
<dbReference type="EMBL" id="SNRW01029657">
    <property type="protein sequence ID" value="KAA6358577.1"/>
    <property type="molecule type" value="Genomic_DNA"/>
</dbReference>